<name>A0A1X2ISY0_9FUNG</name>
<evidence type="ECO:0000256" key="3">
    <source>
        <dbReference type="SAM" id="Coils"/>
    </source>
</evidence>
<keyword evidence="7" id="KW-1185">Reference proteome</keyword>
<reference evidence="6 7" key="1">
    <citation type="submission" date="2016-07" db="EMBL/GenBank/DDBJ databases">
        <title>Pervasive Adenine N6-methylation of Active Genes in Fungi.</title>
        <authorList>
            <consortium name="DOE Joint Genome Institute"/>
            <person name="Mondo S.J."/>
            <person name="Dannebaum R.O."/>
            <person name="Kuo R.C."/>
            <person name="Labutti K."/>
            <person name="Haridas S."/>
            <person name="Kuo A."/>
            <person name="Salamov A."/>
            <person name="Ahrendt S.R."/>
            <person name="Lipzen A."/>
            <person name="Sullivan W."/>
            <person name="Andreopoulos W.B."/>
            <person name="Clum A."/>
            <person name="Lindquist E."/>
            <person name="Daum C."/>
            <person name="Ramamoorthy G.K."/>
            <person name="Gryganskyi A."/>
            <person name="Culley D."/>
            <person name="Magnuson J.K."/>
            <person name="James T.Y."/>
            <person name="O'Malley M.A."/>
            <person name="Stajich J.E."/>
            <person name="Spatafora J.W."/>
            <person name="Visel A."/>
            <person name="Grigoriev I.V."/>
        </authorList>
    </citation>
    <scope>NUCLEOTIDE SEQUENCE [LARGE SCALE GENOMIC DNA]</scope>
    <source>
        <strain evidence="6 7">NRRL 1336</strain>
    </source>
</reference>
<dbReference type="Proteomes" id="UP000193560">
    <property type="component" value="Unassembled WGS sequence"/>
</dbReference>
<evidence type="ECO:0000256" key="4">
    <source>
        <dbReference type="SAM" id="MobiDB-lite"/>
    </source>
</evidence>
<dbReference type="OrthoDB" id="248923at2759"/>
<dbReference type="InterPro" id="IPR000719">
    <property type="entry name" value="Prot_kinase_dom"/>
</dbReference>
<dbReference type="InterPro" id="IPR017441">
    <property type="entry name" value="Protein_kinase_ATP_BS"/>
</dbReference>
<feature type="coiled-coil region" evidence="3">
    <location>
        <begin position="797"/>
        <end position="824"/>
    </location>
</feature>
<evidence type="ECO:0000313" key="7">
    <source>
        <dbReference type="Proteomes" id="UP000193560"/>
    </source>
</evidence>
<dbReference type="Gene3D" id="1.10.510.10">
    <property type="entry name" value="Transferase(Phosphotransferase) domain 1"/>
    <property type="match status" value="1"/>
</dbReference>
<dbReference type="GO" id="GO:0043539">
    <property type="term" value="F:protein serine/threonine kinase activator activity"/>
    <property type="evidence" value="ECO:0007669"/>
    <property type="project" value="InterPro"/>
</dbReference>
<comment type="similarity">
    <text evidence="1">Belongs to the protein kinase superfamily. STE Ser/Thr protein kinase family. STE20 subfamily.</text>
</comment>
<dbReference type="PROSITE" id="PS50011">
    <property type="entry name" value="PROTEIN_KINASE_DOM"/>
    <property type="match status" value="1"/>
</dbReference>
<keyword evidence="3" id="KW-0175">Coiled coil</keyword>
<feature type="compositionally biased region" description="Polar residues" evidence="4">
    <location>
        <begin position="487"/>
        <end position="504"/>
    </location>
</feature>
<accession>A0A1X2ISY0</accession>
<feature type="region of interest" description="Disordered" evidence="4">
    <location>
        <begin position="699"/>
        <end position="728"/>
    </location>
</feature>
<feature type="compositionally biased region" description="Polar residues" evidence="4">
    <location>
        <begin position="521"/>
        <end position="530"/>
    </location>
</feature>
<evidence type="ECO:0000256" key="2">
    <source>
        <dbReference type="PROSITE-ProRule" id="PRU10141"/>
    </source>
</evidence>
<feature type="compositionally biased region" description="Low complexity" evidence="4">
    <location>
        <begin position="591"/>
        <end position="607"/>
    </location>
</feature>
<feature type="compositionally biased region" description="Low complexity" evidence="4">
    <location>
        <begin position="673"/>
        <end position="686"/>
    </location>
</feature>
<feature type="region of interest" description="Disordered" evidence="4">
    <location>
        <begin position="653"/>
        <end position="687"/>
    </location>
</feature>
<sequence length="828" mass="92045">MTKSTDSLLDTADFVQHRFDVPASAIRRHVSLNARLRQSIPYSKNQDPLNKAPLLTPVNKNNSISSMNSQSTNGIEDYKLGGIIGYGSSAAVYSALYIPRNVRVAIKMIDLDMFERNQIDELRRETALMALSKHENILPVYKSFVSGSKLCIVTPYLAGGSCLDIMKTAFPDGLDELSIATILKQALEGLRYLHKNGHIHRDVKAGNLLVNDDGSVLLGDFGVSSSLSERGVRRTFVGTPCWMAPEVMEQAGYDYKADIWSFGITAIELASGKAPLGKLPPLKVLLMTLSNDPPTLIRETTKHKYSKVFKDMIDFCLNKEPSNRPTVEKLLSHPFFKQARKKEYLVKNILMDLPALERRPRKAIHRRQLSFTTVEEWDFNDDCDYQRKFNVDANTLVSSKNSDTTNKAVNNNINQSPTAFTMNPPSIVQHVNLSPNEIALPTKQEPRISFDRSVRVDDNYDSKTFIEHTSSRLSSGIKCTKYGGDTDCQNNTNNNSLKDTSEPTSPVPPSIPNDLYPTYPLTKSASSGTTGERKSRFKIQYYQDPIMVSLPSIHNSLLLPTATTSLSNGNTVSSNNSYSTSTSEDSATKMITRTRSASSTSISSSTSKFPLPSQQHCNYLPGEKDVDDYEGHDSRKVGRFELLSTATLANDVMIPGSSSSRRTSLEHQLSATPLPSSPSSSSLPLLHNTDNAMVSFSTTSETDLRRQGTHSNDGHRLSNSSVVPSPTASVPGTTFPFSIYPHLQSHFEDLLRNNDAQQRTINMIFESLHFPRPKTGDHSQFHGNYITSQNDGTLFLIESLEKQLHQLEIENSTLKLENEQLRKELDSL</sequence>
<dbReference type="PANTHER" id="PTHR48014:SF21">
    <property type="entry name" value="SERINE_THREONINE-PROTEIN KINASE FRAY2"/>
    <property type="match status" value="1"/>
</dbReference>
<dbReference type="InterPro" id="IPR047173">
    <property type="entry name" value="STRAD_A/B-like"/>
</dbReference>
<keyword evidence="2" id="KW-0547">Nucleotide-binding</keyword>
<evidence type="ECO:0000313" key="6">
    <source>
        <dbReference type="EMBL" id="ORZ21622.1"/>
    </source>
</evidence>
<dbReference type="GO" id="GO:0005524">
    <property type="term" value="F:ATP binding"/>
    <property type="evidence" value="ECO:0007669"/>
    <property type="project" value="UniProtKB-UniRule"/>
</dbReference>
<organism evidence="6 7">
    <name type="scientific">Absidia repens</name>
    <dbReference type="NCBI Taxonomy" id="90262"/>
    <lineage>
        <taxon>Eukaryota</taxon>
        <taxon>Fungi</taxon>
        <taxon>Fungi incertae sedis</taxon>
        <taxon>Mucoromycota</taxon>
        <taxon>Mucoromycotina</taxon>
        <taxon>Mucoromycetes</taxon>
        <taxon>Mucorales</taxon>
        <taxon>Cunninghamellaceae</taxon>
        <taxon>Absidia</taxon>
    </lineage>
</organism>
<dbReference type="SUPFAM" id="SSF56112">
    <property type="entry name" value="Protein kinase-like (PK-like)"/>
    <property type="match status" value="1"/>
</dbReference>
<comment type="caution">
    <text evidence="6">The sequence shown here is derived from an EMBL/GenBank/DDBJ whole genome shotgun (WGS) entry which is preliminary data.</text>
</comment>
<feature type="compositionally biased region" description="Low complexity" evidence="4">
    <location>
        <begin position="718"/>
        <end position="728"/>
    </location>
</feature>
<dbReference type="Pfam" id="PF00069">
    <property type="entry name" value="Pkinase"/>
    <property type="match status" value="1"/>
</dbReference>
<dbReference type="PROSITE" id="PS00107">
    <property type="entry name" value="PROTEIN_KINASE_ATP"/>
    <property type="match status" value="1"/>
</dbReference>
<dbReference type="PANTHER" id="PTHR48014">
    <property type="entry name" value="SERINE/THREONINE-PROTEIN KINASE FRAY2"/>
    <property type="match status" value="1"/>
</dbReference>
<dbReference type="STRING" id="90262.A0A1X2ISY0"/>
<keyword evidence="6" id="KW-0418">Kinase</keyword>
<feature type="compositionally biased region" description="Basic and acidic residues" evidence="4">
    <location>
        <begin position="702"/>
        <end position="716"/>
    </location>
</feature>
<evidence type="ECO:0000256" key="1">
    <source>
        <dbReference type="ARBA" id="ARBA00008874"/>
    </source>
</evidence>
<keyword evidence="6" id="KW-0808">Transferase</keyword>
<dbReference type="AlphaFoldDB" id="A0A1X2ISY0"/>
<feature type="region of interest" description="Disordered" evidence="4">
    <location>
        <begin position="486"/>
        <end position="533"/>
    </location>
</feature>
<feature type="compositionally biased region" description="Polar residues" evidence="4">
    <location>
        <begin position="656"/>
        <end position="671"/>
    </location>
</feature>
<proteinExistence type="inferred from homology"/>
<dbReference type="GO" id="GO:0004672">
    <property type="term" value="F:protein kinase activity"/>
    <property type="evidence" value="ECO:0007669"/>
    <property type="project" value="InterPro"/>
</dbReference>
<feature type="domain" description="Protein kinase" evidence="5">
    <location>
        <begin position="78"/>
        <end position="336"/>
    </location>
</feature>
<dbReference type="Gene3D" id="3.30.200.20">
    <property type="entry name" value="Phosphorylase Kinase, domain 1"/>
    <property type="match status" value="1"/>
</dbReference>
<feature type="binding site" evidence="2">
    <location>
        <position position="107"/>
    </location>
    <ligand>
        <name>ATP</name>
        <dbReference type="ChEBI" id="CHEBI:30616"/>
    </ligand>
</feature>
<dbReference type="EMBL" id="MCGE01000005">
    <property type="protein sequence ID" value="ORZ21622.1"/>
    <property type="molecule type" value="Genomic_DNA"/>
</dbReference>
<feature type="region of interest" description="Disordered" evidence="4">
    <location>
        <begin position="565"/>
        <end position="631"/>
    </location>
</feature>
<keyword evidence="2" id="KW-0067">ATP-binding</keyword>
<dbReference type="InterPro" id="IPR011009">
    <property type="entry name" value="Kinase-like_dom_sf"/>
</dbReference>
<protein>
    <submittedName>
        <fullName evidence="6">Kinase-like domain-containing protein</fullName>
    </submittedName>
</protein>
<dbReference type="FunFam" id="1.10.510.10:FF:000947">
    <property type="entry name" value="serine/threonine-protein kinase OSR1"/>
    <property type="match status" value="1"/>
</dbReference>
<dbReference type="GO" id="GO:0006611">
    <property type="term" value="P:protein export from nucleus"/>
    <property type="evidence" value="ECO:0007669"/>
    <property type="project" value="TreeGrafter"/>
</dbReference>
<dbReference type="GO" id="GO:1902554">
    <property type="term" value="C:serine/threonine protein kinase complex"/>
    <property type="evidence" value="ECO:0007669"/>
    <property type="project" value="TreeGrafter"/>
</dbReference>
<gene>
    <name evidence="6" type="ORF">BCR42DRAFT_407946</name>
</gene>
<dbReference type="SMART" id="SM00220">
    <property type="entry name" value="S_TKc"/>
    <property type="match status" value="1"/>
</dbReference>
<feature type="compositionally biased region" description="Low complexity" evidence="4">
    <location>
        <begin position="565"/>
        <end position="585"/>
    </location>
</feature>
<evidence type="ECO:0000259" key="5">
    <source>
        <dbReference type="PROSITE" id="PS50011"/>
    </source>
</evidence>